<proteinExistence type="predicted"/>
<keyword evidence="3" id="KW-1185">Reference proteome</keyword>
<dbReference type="EMBL" id="VZRB01000019">
    <property type="protein sequence ID" value="KAB1143492.1"/>
    <property type="molecule type" value="Genomic_DNA"/>
</dbReference>
<dbReference type="RefSeq" id="WP_150951493.1">
    <property type="nucleotide sequence ID" value="NZ_VZRB01000019.1"/>
</dbReference>
<gene>
    <name evidence="2" type="ORF">F7R91_25395</name>
</gene>
<protein>
    <submittedName>
        <fullName evidence="2">Uncharacterized protein</fullName>
    </submittedName>
</protein>
<reference evidence="2 3" key="1">
    <citation type="submission" date="2019-09" db="EMBL/GenBank/DDBJ databases">
        <title>Screening of Novel Bioactive Compounds from Soil-Associated.</title>
        <authorList>
            <person name="Zhao S."/>
        </authorList>
    </citation>
    <scope>NUCLEOTIDE SEQUENCE [LARGE SCALE GENOMIC DNA]</scope>
    <source>
        <strain evidence="2 3">HIT-DPA4</strain>
    </source>
</reference>
<evidence type="ECO:0000313" key="2">
    <source>
        <dbReference type="EMBL" id="KAB1143492.1"/>
    </source>
</evidence>
<evidence type="ECO:0000256" key="1">
    <source>
        <dbReference type="SAM" id="Phobius"/>
    </source>
</evidence>
<organism evidence="2 3">
    <name type="scientific">Streptomyces luteolifulvus</name>
    <dbReference type="NCBI Taxonomy" id="2615112"/>
    <lineage>
        <taxon>Bacteria</taxon>
        <taxon>Bacillati</taxon>
        <taxon>Actinomycetota</taxon>
        <taxon>Actinomycetes</taxon>
        <taxon>Kitasatosporales</taxon>
        <taxon>Streptomycetaceae</taxon>
        <taxon>Streptomyces</taxon>
    </lineage>
</organism>
<evidence type="ECO:0000313" key="3">
    <source>
        <dbReference type="Proteomes" id="UP000442707"/>
    </source>
</evidence>
<accession>A0A6H9UW22</accession>
<keyword evidence="1" id="KW-0472">Membrane</keyword>
<dbReference type="Proteomes" id="UP000442707">
    <property type="component" value="Unassembled WGS sequence"/>
</dbReference>
<dbReference type="AlphaFoldDB" id="A0A6H9UW22"/>
<sequence>MTLVVIIGGWMLFDGLHALLSGDFVTPTSAPHAGRLGPWAGLLSAAGLDPRSMPVKVAFVGYASAYLAAGIAFAARVQGAWWAVLILAGLGLWYLPFGTVANLAVVALVLAPALRTPA</sequence>
<name>A0A6H9UW22_9ACTN</name>
<comment type="caution">
    <text evidence="2">The sequence shown here is derived from an EMBL/GenBank/DDBJ whole genome shotgun (WGS) entry which is preliminary data.</text>
</comment>
<keyword evidence="1" id="KW-0812">Transmembrane</keyword>
<feature type="transmembrane region" description="Helical" evidence="1">
    <location>
        <begin position="81"/>
        <end position="114"/>
    </location>
</feature>
<keyword evidence="1" id="KW-1133">Transmembrane helix</keyword>
<feature type="transmembrane region" description="Helical" evidence="1">
    <location>
        <begin position="57"/>
        <end position="75"/>
    </location>
</feature>